<evidence type="ECO:0000313" key="3">
    <source>
        <dbReference type="Proteomes" id="UP000185783"/>
    </source>
</evidence>
<dbReference type="RefSeq" id="WP_036489750.1">
    <property type="nucleotide sequence ID" value="NZ_LVVZ01000003.1"/>
</dbReference>
<dbReference type="InterPro" id="IPR001279">
    <property type="entry name" value="Metallo-B-lactamas"/>
</dbReference>
<name>A0A1U7JM22_9HYPH</name>
<sequence>MPELITLSGVGGKTPAAFLVKSQEHSILLDIGEGPEPGVLPDFTGIDRVDAVLLSHAHVDHVGGLALLPNLGNPEVYASQATWELMPEAPVADTQRRILPVSGQISLCGTQITMGQTGHAPGGLWFHLGTGRSLIYMGDHSEESPVLPYEAPPAAHTVIVDASYGDRNTDLETQLDALENAAKGGAVIAVPIGGRGPDLVIALQARGLPVKVDEQVARELAFLTKNLHLANSQVHGDLAKAVNTPRADQDAKPSDVIIAVGPNADYGLAQSLAEATDEPFRFVFTGFVPQNSPAKRLIETGRGEWLPWNVHPRMKDVIKLVEQTGAKQVVPAFVDPNKATHLFNTLGNRICLDRAIKL</sequence>
<dbReference type="STRING" id="197461.A3843_01305"/>
<accession>A0A1U7JM22</accession>
<comment type="caution">
    <text evidence="2">The sequence shown here is derived from an EMBL/GenBank/DDBJ whole genome shotgun (WGS) entry which is preliminary data.</text>
</comment>
<gene>
    <name evidence="2" type="ORF">A3843_01305</name>
</gene>
<dbReference type="PANTHER" id="PTHR11203:SF37">
    <property type="entry name" value="INTEGRATOR COMPLEX SUBUNIT 11"/>
    <property type="match status" value="1"/>
</dbReference>
<dbReference type="GO" id="GO:0004521">
    <property type="term" value="F:RNA endonuclease activity"/>
    <property type="evidence" value="ECO:0007669"/>
    <property type="project" value="TreeGrafter"/>
</dbReference>
<dbReference type="Proteomes" id="UP000185783">
    <property type="component" value="Unassembled WGS sequence"/>
</dbReference>
<dbReference type="Gene3D" id="3.60.15.10">
    <property type="entry name" value="Ribonuclease Z/Hydroxyacylglutathione hydrolase-like"/>
    <property type="match status" value="1"/>
</dbReference>
<dbReference type="SUPFAM" id="SSF56281">
    <property type="entry name" value="Metallo-hydrolase/oxidoreductase"/>
    <property type="match status" value="1"/>
</dbReference>
<feature type="domain" description="Metallo-beta-lactamase" evidence="1">
    <location>
        <begin position="14"/>
        <end position="193"/>
    </location>
</feature>
<keyword evidence="3" id="KW-1185">Reference proteome</keyword>
<evidence type="ECO:0000313" key="2">
    <source>
        <dbReference type="EMBL" id="OKL45790.1"/>
    </source>
</evidence>
<dbReference type="AlphaFoldDB" id="A0A1U7JM22"/>
<dbReference type="PANTHER" id="PTHR11203">
    <property type="entry name" value="CLEAVAGE AND POLYADENYLATION SPECIFICITY FACTOR FAMILY MEMBER"/>
    <property type="match status" value="1"/>
</dbReference>
<dbReference type="InterPro" id="IPR036866">
    <property type="entry name" value="RibonucZ/Hydroxyglut_hydro"/>
</dbReference>
<organism evidence="2 3">
    <name type="scientific">Pseudovibrio exalbescens</name>
    <dbReference type="NCBI Taxonomy" id="197461"/>
    <lineage>
        <taxon>Bacteria</taxon>
        <taxon>Pseudomonadati</taxon>
        <taxon>Pseudomonadota</taxon>
        <taxon>Alphaproteobacteria</taxon>
        <taxon>Hyphomicrobiales</taxon>
        <taxon>Stappiaceae</taxon>
        <taxon>Pseudovibrio</taxon>
    </lineage>
</organism>
<dbReference type="Pfam" id="PF00753">
    <property type="entry name" value="Lactamase_B"/>
    <property type="match status" value="1"/>
</dbReference>
<evidence type="ECO:0000259" key="1">
    <source>
        <dbReference type="SMART" id="SM00849"/>
    </source>
</evidence>
<proteinExistence type="predicted"/>
<dbReference type="InterPro" id="IPR050698">
    <property type="entry name" value="MBL"/>
</dbReference>
<reference evidence="2 3" key="1">
    <citation type="submission" date="2016-03" db="EMBL/GenBank/DDBJ databases">
        <title>Genome sequence of Nesiotobacter sp. nov., a moderately halophilic alphaproteobacterium isolated from the Yellow Sea, China.</title>
        <authorList>
            <person name="Zhang G."/>
            <person name="Zhang R."/>
        </authorList>
    </citation>
    <scope>NUCLEOTIDE SEQUENCE [LARGE SCALE GENOMIC DNA]</scope>
    <source>
        <strain evidence="2 3">WB1-6</strain>
    </source>
</reference>
<dbReference type="EMBL" id="LVVZ01000003">
    <property type="protein sequence ID" value="OKL45790.1"/>
    <property type="molecule type" value="Genomic_DNA"/>
</dbReference>
<dbReference type="SMART" id="SM00849">
    <property type="entry name" value="Lactamase_B"/>
    <property type="match status" value="1"/>
</dbReference>
<protein>
    <recommendedName>
        <fullName evidence="1">Metallo-beta-lactamase domain-containing protein</fullName>
    </recommendedName>
</protein>